<reference evidence="1 2" key="1">
    <citation type="submission" date="2015-01" db="EMBL/GenBank/DDBJ databases">
        <title>Evolution of Trichinella species and genotypes.</title>
        <authorList>
            <person name="Korhonen P.K."/>
            <person name="Edoardo P."/>
            <person name="Giuseppe L.R."/>
            <person name="Gasser R.B."/>
        </authorList>
    </citation>
    <scope>NUCLEOTIDE SEQUENCE [LARGE SCALE GENOMIC DNA]</scope>
    <source>
        <strain evidence="1">ISS2496</strain>
    </source>
</reference>
<dbReference type="AlphaFoldDB" id="A0A0V0Z8F3"/>
<protein>
    <submittedName>
        <fullName evidence="1">Uncharacterized protein</fullName>
    </submittedName>
</protein>
<gene>
    <name evidence="1" type="ORF">T12_5215</name>
</gene>
<dbReference type="Proteomes" id="UP000054783">
    <property type="component" value="Unassembled WGS sequence"/>
</dbReference>
<evidence type="ECO:0000313" key="1">
    <source>
        <dbReference type="EMBL" id="KRY08777.1"/>
    </source>
</evidence>
<sequence>MESPRFWWCRFGPQEDTQKMNHAGLFSVSNHIEIKAAALLTLQCRKVTVTYWVDDVLHVPPHRRGYRQE</sequence>
<name>A0A0V0Z8F3_9BILA</name>
<comment type="caution">
    <text evidence="1">The sequence shown here is derived from an EMBL/GenBank/DDBJ whole genome shotgun (WGS) entry which is preliminary data.</text>
</comment>
<accession>A0A0V0Z8F3</accession>
<proteinExistence type="predicted"/>
<keyword evidence="2" id="KW-1185">Reference proteome</keyword>
<dbReference type="EMBL" id="JYDQ01000310">
    <property type="protein sequence ID" value="KRY08777.1"/>
    <property type="molecule type" value="Genomic_DNA"/>
</dbReference>
<organism evidence="1 2">
    <name type="scientific">Trichinella patagoniensis</name>
    <dbReference type="NCBI Taxonomy" id="990121"/>
    <lineage>
        <taxon>Eukaryota</taxon>
        <taxon>Metazoa</taxon>
        <taxon>Ecdysozoa</taxon>
        <taxon>Nematoda</taxon>
        <taxon>Enoplea</taxon>
        <taxon>Dorylaimia</taxon>
        <taxon>Trichinellida</taxon>
        <taxon>Trichinellidae</taxon>
        <taxon>Trichinella</taxon>
    </lineage>
</organism>
<evidence type="ECO:0000313" key="2">
    <source>
        <dbReference type="Proteomes" id="UP000054783"/>
    </source>
</evidence>